<reference evidence="1" key="1">
    <citation type="submission" date="2020-02" db="EMBL/GenBank/DDBJ databases">
        <authorList>
            <person name="Meier V. D."/>
        </authorList>
    </citation>
    <scope>NUCLEOTIDE SEQUENCE</scope>
    <source>
        <strain evidence="1">AVDCRST_MAG73</strain>
    </source>
</reference>
<name>A0A6J4TP65_9BACT</name>
<dbReference type="AlphaFoldDB" id="A0A6J4TP65"/>
<protein>
    <recommendedName>
        <fullName evidence="2">Alpha-galactosidase NEW3 domain-containing protein</fullName>
    </recommendedName>
</protein>
<evidence type="ECO:0008006" key="2">
    <source>
        <dbReference type="Google" id="ProtNLM"/>
    </source>
</evidence>
<organism evidence="1">
    <name type="scientific">uncultured Thermomicrobiales bacterium</name>
    <dbReference type="NCBI Taxonomy" id="1645740"/>
    <lineage>
        <taxon>Bacteria</taxon>
        <taxon>Pseudomonadati</taxon>
        <taxon>Thermomicrobiota</taxon>
        <taxon>Thermomicrobia</taxon>
        <taxon>Thermomicrobiales</taxon>
        <taxon>environmental samples</taxon>
    </lineage>
</organism>
<evidence type="ECO:0000313" key="1">
    <source>
        <dbReference type="EMBL" id="CAA9528539.1"/>
    </source>
</evidence>
<dbReference type="EMBL" id="CADCWE010000043">
    <property type="protein sequence ID" value="CAA9528539.1"/>
    <property type="molecule type" value="Genomic_DNA"/>
</dbReference>
<sequence length="93" mass="9783">MDGQLDVAVADPDLRVSPGDTVTTAIRLRNGSDRSALFRVEIEGPPAAWLDLGRIAQRGRRIAAGAEAEVTLAIRVPADATLADLPLIVRVAA</sequence>
<gene>
    <name evidence="1" type="ORF">AVDCRST_MAG73-709</name>
</gene>
<accession>A0A6J4TP65</accession>
<feature type="non-terminal residue" evidence="1">
    <location>
        <position position="93"/>
    </location>
</feature>
<proteinExistence type="predicted"/>